<comment type="caution">
    <text evidence="2">The sequence shown here is derived from an EMBL/GenBank/DDBJ whole genome shotgun (WGS) entry which is preliminary data.</text>
</comment>
<keyword evidence="3" id="KW-1185">Reference proteome</keyword>
<keyword evidence="1" id="KW-0732">Signal</keyword>
<evidence type="ECO:0000313" key="3">
    <source>
        <dbReference type="Proteomes" id="UP001482620"/>
    </source>
</evidence>
<dbReference type="Proteomes" id="UP001482620">
    <property type="component" value="Unassembled WGS sequence"/>
</dbReference>
<reference evidence="2 3" key="1">
    <citation type="submission" date="2021-06" db="EMBL/GenBank/DDBJ databases">
        <authorList>
            <person name="Palmer J.M."/>
        </authorList>
    </citation>
    <scope>NUCLEOTIDE SEQUENCE [LARGE SCALE GENOMIC DNA]</scope>
    <source>
        <strain evidence="3">if_2019</strain>
        <tissue evidence="2">Muscle</tissue>
    </source>
</reference>
<accession>A0ABV0UGK4</accession>
<name>A0ABV0UGK4_9TELE</name>
<gene>
    <name evidence="2" type="ORF">ILYODFUR_006069</name>
</gene>
<sequence>MGQINGATLLPFGAICAVFLWESGASSIRTTISVDTSRMECPDNKILTVEYSCVRAGGKNGTCFSSLSFPRAEICSRTVWLNKWLSMSAGSTDSDLFQGYGKVSATTNPPCCVVSTTSQQILDWKL</sequence>
<protein>
    <recommendedName>
        <fullName evidence="4">Secreted protein</fullName>
    </recommendedName>
</protein>
<evidence type="ECO:0000256" key="1">
    <source>
        <dbReference type="SAM" id="SignalP"/>
    </source>
</evidence>
<proteinExistence type="predicted"/>
<feature type="chain" id="PRO_5046828459" description="Secreted protein" evidence="1">
    <location>
        <begin position="26"/>
        <end position="126"/>
    </location>
</feature>
<feature type="signal peptide" evidence="1">
    <location>
        <begin position="1"/>
        <end position="25"/>
    </location>
</feature>
<evidence type="ECO:0008006" key="4">
    <source>
        <dbReference type="Google" id="ProtNLM"/>
    </source>
</evidence>
<organism evidence="2 3">
    <name type="scientific">Ilyodon furcidens</name>
    <name type="common">goldbreast splitfin</name>
    <dbReference type="NCBI Taxonomy" id="33524"/>
    <lineage>
        <taxon>Eukaryota</taxon>
        <taxon>Metazoa</taxon>
        <taxon>Chordata</taxon>
        <taxon>Craniata</taxon>
        <taxon>Vertebrata</taxon>
        <taxon>Euteleostomi</taxon>
        <taxon>Actinopterygii</taxon>
        <taxon>Neopterygii</taxon>
        <taxon>Teleostei</taxon>
        <taxon>Neoteleostei</taxon>
        <taxon>Acanthomorphata</taxon>
        <taxon>Ovalentaria</taxon>
        <taxon>Atherinomorphae</taxon>
        <taxon>Cyprinodontiformes</taxon>
        <taxon>Goodeidae</taxon>
        <taxon>Ilyodon</taxon>
    </lineage>
</organism>
<evidence type="ECO:0000313" key="2">
    <source>
        <dbReference type="EMBL" id="MEQ2243336.1"/>
    </source>
</evidence>
<dbReference type="EMBL" id="JAHRIQ010069879">
    <property type="protein sequence ID" value="MEQ2243336.1"/>
    <property type="molecule type" value="Genomic_DNA"/>
</dbReference>